<gene>
    <name evidence="2" type="ordered locus">SGR_1263</name>
</gene>
<reference evidence="3" key="1">
    <citation type="journal article" date="2008" name="J. Bacteriol.">
        <title>Genome sequence of the streptomycin-producing microorganism Streptomyces griseus IFO 13350.</title>
        <authorList>
            <person name="Ohnishi Y."/>
            <person name="Ishikawa J."/>
            <person name="Hara H."/>
            <person name="Suzuki H."/>
            <person name="Ikenoya M."/>
            <person name="Ikeda H."/>
            <person name="Yamashita A."/>
            <person name="Hattori M."/>
            <person name="Horinouchi S."/>
        </authorList>
    </citation>
    <scope>NUCLEOTIDE SEQUENCE [LARGE SCALE GENOMIC DNA]</scope>
    <source>
        <strain evidence="3">JCM 4626 / NBRC 13350</strain>
    </source>
</reference>
<dbReference type="RefSeq" id="WP_012378417.1">
    <property type="nucleotide sequence ID" value="NC_010572.1"/>
</dbReference>
<name>B1VVA8_STRGG</name>
<evidence type="ECO:0008006" key="4">
    <source>
        <dbReference type="Google" id="ProtNLM"/>
    </source>
</evidence>
<organism evidence="2 3">
    <name type="scientific">Streptomyces griseus subsp. griseus (strain JCM 4626 / CBS 651.72 / NBRC 13350 / KCC S-0626 / ISP 5235)</name>
    <dbReference type="NCBI Taxonomy" id="455632"/>
    <lineage>
        <taxon>Bacteria</taxon>
        <taxon>Bacillati</taxon>
        <taxon>Actinomycetota</taxon>
        <taxon>Actinomycetes</taxon>
        <taxon>Kitasatosporales</taxon>
        <taxon>Streptomycetaceae</taxon>
        <taxon>Streptomyces</taxon>
    </lineage>
</organism>
<evidence type="ECO:0000256" key="1">
    <source>
        <dbReference type="SAM" id="MobiDB-lite"/>
    </source>
</evidence>
<dbReference type="EMBL" id="AP009493">
    <property type="protein sequence ID" value="BAG18092.1"/>
    <property type="molecule type" value="Genomic_DNA"/>
</dbReference>
<dbReference type="PATRIC" id="fig|455632.4.peg.1267"/>
<sequence length="126" mass="12710">MRRARASGPVHTGFRAALSLIIAVVALLCVVGHGQRDSPAPRSSAAELTRLSESVEAPSGAAAPCGKKAVADQSAQRAENTPVLPGCPDCSTADTTTAAIAERRCGSYAGGPAPPPPPLLSSVLRI</sequence>
<evidence type="ECO:0000313" key="3">
    <source>
        <dbReference type="Proteomes" id="UP000001685"/>
    </source>
</evidence>
<protein>
    <recommendedName>
        <fullName evidence="4">Secreted protein</fullName>
    </recommendedName>
</protein>
<evidence type="ECO:0000313" key="2">
    <source>
        <dbReference type="EMBL" id="BAG18092.1"/>
    </source>
</evidence>
<feature type="region of interest" description="Disordered" evidence="1">
    <location>
        <begin position="106"/>
        <end position="126"/>
    </location>
</feature>
<feature type="region of interest" description="Disordered" evidence="1">
    <location>
        <begin position="34"/>
        <end position="64"/>
    </location>
</feature>
<proteinExistence type="predicted"/>
<dbReference type="KEGG" id="sgr:SGR_1263"/>
<dbReference type="eggNOG" id="ENOG5031XMI">
    <property type="taxonomic scope" value="Bacteria"/>
</dbReference>
<dbReference type="AlphaFoldDB" id="B1VVA8"/>
<dbReference type="Proteomes" id="UP000001685">
    <property type="component" value="Chromosome"/>
</dbReference>
<accession>B1VVA8</accession>
<dbReference type="HOGENOM" id="CLU_1980316_0_0_11"/>